<feature type="domain" description="TonB-dependent receptor-like beta-barrel" evidence="1">
    <location>
        <begin position="26"/>
        <end position="616"/>
    </location>
</feature>
<dbReference type="SUPFAM" id="SSF56935">
    <property type="entry name" value="Porins"/>
    <property type="match status" value="1"/>
</dbReference>
<dbReference type="EMBL" id="JAKWBL010000002">
    <property type="protein sequence ID" value="MCH5599012.1"/>
    <property type="molecule type" value="Genomic_DNA"/>
</dbReference>
<proteinExistence type="predicted"/>
<dbReference type="NCBIfam" id="TIGR04056">
    <property type="entry name" value="OMP_RagA_SusC"/>
    <property type="match status" value="1"/>
</dbReference>
<evidence type="ECO:0000259" key="1">
    <source>
        <dbReference type="Pfam" id="PF00593"/>
    </source>
</evidence>
<evidence type="ECO:0000313" key="3">
    <source>
        <dbReference type="Proteomes" id="UP001202248"/>
    </source>
</evidence>
<sequence>MEWAIQRRYLSRHRKKPVTEYSKNPNGTWTPNSYSVAYLYDGGRGKNTSNDNLTSFDAQLSFLNNKLRGFVSYTFRNITGNNQDNYIPIFYQTADETRTIQDGRSGIGVGSNQTIQKVLNAYMEYEQTLAAKHYLKVMAGIGSERYHTESNSIFRNDLINTGTPTLQLALDPNSSFTSDGGEYALNSAYSRINYTYDNKYLLELNARMDATSRFPVNDRVGYFPSVSAGWRISEEGFFSGLKSVINDAKFRFSYGSLGNQDVSYYEYIASLRSEGKIGNIIGGTHPPAVYAPGLVSSSLTWEKQNSKNLGIDLALLKNRLSTSFDYYIRDIKDMLTVPQQLPAVLGTAPPLTNAADLRTKGWEMTLTWNDKFNVAGSPLSYNFRFVLSDNQTTITKFNNPNGLIKDWYVGKKVGEIWGMIGDGFFTSDEDVANHADQSELDGYYGFQAGDPKYVDLNGDGKINIGKQTLTDHGDLTIIGNNTPRYTFGFNTSVAWKGFDVSIFLQGVGKRDYWPGDRTGYFWGQYFAPWEQVYKHVIDNVWTPENPDAYFPRFAGWRVGDFGLDAWRDMGVVQTRYLQNGAYMRIKNLTLGYNLPAEIINKLGLKQVRLYLSGENIGEINKTKFKVLDPEALTSSSWGTGKAYPFQRTYSAGLNITF</sequence>
<comment type="caution">
    <text evidence="2">The sequence shown here is derived from an EMBL/GenBank/DDBJ whole genome shotgun (WGS) entry which is preliminary data.</text>
</comment>
<name>A0ABS9SKZ6_9BACT</name>
<protein>
    <submittedName>
        <fullName evidence="2">SusC/RagA family TonB-linked outer membrane protein</fullName>
    </submittedName>
</protein>
<keyword evidence="3" id="KW-1185">Reference proteome</keyword>
<reference evidence="2 3" key="1">
    <citation type="submission" date="2022-02" db="EMBL/GenBank/DDBJ databases">
        <authorList>
            <person name="Min J."/>
        </authorList>
    </citation>
    <scope>NUCLEOTIDE SEQUENCE [LARGE SCALE GENOMIC DNA]</scope>
    <source>
        <strain evidence="2 3">GR10-1</strain>
    </source>
</reference>
<dbReference type="Pfam" id="PF00593">
    <property type="entry name" value="TonB_dep_Rec_b-barrel"/>
    <property type="match status" value="1"/>
</dbReference>
<dbReference type="InterPro" id="IPR000531">
    <property type="entry name" value="Beta-barrel_TonB"/>
</dbReference>
<evidence type="ECO:0000313" key="2">
    <source>
        <dbReference type="EMBL" id="MCH5599012.1"/>
    </source>
</evidence>
<accession>A0ABS9SKZ6</accession>
<organism evidence="2 3">
    <name type="scientific">Niabella ginsengisoli</name>
    <dbReference type="NCBI Taxonomy" id="522298"/>
    <lineage>
        <taxon>Bacteria</taxon>
        <taxon>Pseudomonadati</taxon>
        <taxon>Bacteroidota</taxon>
        <taxon>Chitinophagia</taxon>
        <taxon>Chitinophagales</taxon>
        <taxon>Chitinophagaceae</taxon>
        <taxon>Niabella</taxon>
    </lineage>
</organism>
<gene>
    <name evidence="2" type="ORF">MKP09_14400</name>
</gene>
<dbReference type="InterPro" id="IPR023996">
    <property type="entry name" value="TonB-dep_OMP_SusC/RagA"/>
</dbReference>
<dbReference type="Proteomes" id="UP001202248">
    <property type="component" value="Unassembled WGS sequence"/>
</dbReference>